<sequence>MPTGQQPVAAHASFFGEFEYERASECESETSDDLLLYDPLDGSECESFVNGDEVEEPLYEVNLEKLPSEDRSDEVAPSLGTKLAHWAINTNTPASHLTQLLKLLHLHHKDLPIDARTLLKTLRTTEVAQMGSGLYHYFGVAAGLMAEASGGLLPSGCSTLSVSINVDGHPISRSSRKQFWPVLVLVKESRGQNPFV</sequence>
<dbReference type="EMBL" id="ABJB010661903">
    <property type="status" value="NOT_ANNOTATED_CDS"/>
    <property type="molecule type" value="Genomic_DNA"/>
</dbReference>
<dbReference type="VEuPathDB" id="VectorBase:ISCP_028794"/>
<reference evidence="1" key="2">
    <citation type="submission" date="2020-05" db="UniProtKB">
        <authorList>
            <consortium name="EnsemblMetazoa"/>
        </authorList>
    </citation>
    <scope>IDENTIFICATION</scope>
    <source>
        <strain evidence="1">wikel</strain>
    </source>
</reference>
<dbReference type="VEuPathDB" id="VectorBase:ISCW024876"/>
<name>A0A1S4M7T2_IXOSC</name>
<dbReference type="VEuPathDB" id="VectorBase:ISCI024876"/>
<organism evidence="1 2">
    <name type="scientific">Ixodes scapularis</name>
    <name type="common">Black-legged tick</name>
    <name type="synonym">Deer tick</name>
    <dbReference type="NCBI Taxonomy" id="6945"/>
    <lineage>
        <taxon>Eukaryota</taxon>
        <taxon>Metazoa</taxon>
        <taxon>Ecdysozoa</taxon>
        <taxon>Arthropoda</taxon>
        <taxon>Chelicerata</taxon>
        <taxon>Arachnida</taxon>
        <taxon>Acari</taxon>
        <taxon>Parasitiformes</taxon>
        <taxon>Ixodida</taxon>
        <taxon>Ixodoidea</taxon>
        <taxon>Ixodidae</taxon>
        <taxon>Ixodinae</taxon>
        <taxon>Ixodes</taxon>
    </lineage>
</organism>
<dbReference type="PANTHER" id="PTHR33053">
    <property type="entry name" value="PROTEIN, PUTATIVE-RELATED"/>
    <property type="match status" value="1"/>
</dbReference>
<dbReference type="HOGENOM" id="CLU_1393311_0_0_1"/>
<dbReference type="OrthoDB" id="6437593at2759"/>
<reference evidence="2" key="1">
    <citation type="submission" date="2008-03" db="EMBL/GenBank/DDBJ databases">
        <title>Annotation of Ixodes scapularis.</title>
        <authorList>
            <consortium name="Ixodes scapularis Genome Project Consortium"/>
            <person name="Caler E."/>
            <person name="Hannick L.I."/>
            <person name="Bidwell S."/>
            <person name="Joardar V."/>
            <person name="Thiagarajan M."/>
            <person name="Amedeo P."/>
            <person name="Galinsky K.J."/>
            <person name="Schobel S."/>
            <person name="Inman J."/>
            <person name="Hostetler J."/>
            <person name="Miller J."/>
            <person name="Hammond M."/>
            <person name="Megy K."/>
            <person name="Lawson D."/>
            <person name="Kodira C."/>
            <person name="Sutton G."/>
            <person name="Meyer J."/>
            <person name="Hill C.A."/>
            <person name="Birren B."/>
            <person name="Nene V."/>
            <person name="Collins F."/>
            <person name="Alarcon-Chaidez F."/>
            <person name="Wikel S."/>
            <person name="Strausberg R."/>
        </authorList>
    </citation>
    <scope>NUCLEOTIDE SEQUENCE [LARGE SCALE GENOMIC DNA]</scope>
    <source>
        <strain evidence="2">Wikel</strain>
    </source>
</reference>
<evidence type="ECO:0000313" key="1">
    <source>
        <dbReference type="EnsemblMetazoa" id="ISCW024876-PA"/>
    </source>
</evidence>
<dbReference type="PaxDb" id="6945-B7QM59"/>
<dbReference type="EnsemblMetazoa" id="ISCW024876-RA">
    <property type="protein sequence ID" value="ISCW024876-PA"/>
    <property type="gene ID" value="ISCW024876"/>
</dbReference>
<dbReference type="STRING" id="6945.B7QM59"/>
<dbReference type="PANTHER" id="PTHR33053:SF26">
    <property type="entry name" value="TRANSPOSASE DOMAIN-CONTAINING PROTEIN"/>
    <property type="match status" value="1"/>
</dbReference>
<proteinExistence type="predicted"/>
<dbReference type="Proteomes" id="UP000001555">
    <property type="component" value="Unassembled WGS sequence"/>
</dbReference>
<accession>A0A1S4M7T2</accession>
<protein>
    <submittedName>
        <fullName evidence="1">Uncharacterized protein</fullName>
    </submittedName>
</protein>
<evidence type="ECO:0000313" key="2">
    <source>
        <dbReference type="Proteomes" id="UP000001555"/>
    </source>
</evidence>
<keyword evidence="2" id="KW-1185">Reference proteome</keyword>